<gene>
    <name evidence="2" type="ORF">PS9374_06453</name>
</gene>
<dbReference type="OrthoDB" id="3492053at2"/>
<sequence>MALSSGEDGHRGHDRGGAATSAGFNGIDPERLEQAAAALRDGADRLAVLGEELGGKLHRYGIGTAAPREIIRIADRGRTGVSKLRERAELIRKLNEGGVKSGEFDPLT</sequence>
<feature type="region of interest" description="Disordered" evidence="1">
    <location>
        <begin position="1"/>
        <end position="27"/>
    </location>
</feature>
<evidence type="ECO:0000256" key="1">
    <source>
        <dbReference type="SAM" id="MobiDB-lite"/>
    </source>
</evidence>
<dbReference type="AlphaFoldDB" id="A0A171DNY2"/>
<comment type="caution">
    <text evidence="2">The sequence shown here is derived from an EMBL/GenBank/DDBJ whole genome shotgun (WGS) entry which is preliminary data.</text>
</comment>
<reference evidence="3" key="2">
    <citation type="submission" date="2016-04" db="EMBL/GenBank/DDBJ databases">
        <title>Planomonospora sphaerica JCM9374 whole genome shotgun sequence.</title>
        <authorList>
            <person name="Suzuki T."/>
            <person name="Dohra H."/>
            <person name="Kodani S."/>
        </authorList>
    </citation>
    <scope>NUCLEOTIDE SEQUENCE [LARGE SCALE GENOMIC DNA]</scope>
    <source>
        <strain evidence="3">JCM 9374</strain>
    </source>
</reference>
<dbReference type="EMBL" id="BDCX01000019">
    <property type="protein sequence ID" value="GAT70766.1"/>
    <property type="molecule type" value="Genomic_DNA"/>
</dbReference>
<reference evidence="2 3" key="1">
    <citation type="journal article" date="2016" name="Genome Announc.">
        <title>Draft Genome Sequence of Planomonospora sphaerica JCM9374, a Rare Actinomycete.</title>
        <authorList>
            <person name="Dohra H."/>
            <person name="Suzuki T."/>
            <person name="Inoue Y."/>
            <person name="Kodani S."/>
        </authorList>
    </citation>
    <scope>NUCLEOTIDE SEQUENCE [LARGE SCALE GENOMIC DNA]</scope>
    <source>
        <strain evidence="2 3">JCM 9374</strain>
    </source>
</reference>
<dbReference type="Proteomes" id="UP000077701">
    <property type="component" value="Unassembled WGS sequence"/>
</dbReference>
<evidence type="ECO:0000313" key="3">
    <source>
        <dbReference type="Proteomes" id="UP000077701"/>
    </source>
</evidence>
<name>A0A171DNY2_9ACTN</name>
<keyword evidence="3" id="KW-1185">Reference proteome</keyword>
<organism evidence="2 3">
    <name type="scientific">Planomonospora sphaerica</name>
    <dbReference type="NCBI Taxonomy" id="161355"/>
    <lineage>
        <taxon>Bacteria</taxon>
        <taxon>Bacillati</taxon>
        <taxon>Actinomycetota</taxon>
        <taxon>Actinomycetes</taxon>
        <taxon>Streptosporangiales</taxon>
        <taxon>Streptosporangiaceae</taxon>
        <taxon>Planomonospora</taxon>
    </lineage>
</organism>
<dbReference type="RefSeq" id="WP_068903327.1">
    <property type="nucleotide sequence ID" value="NZ_BDCX01000019.1"/>
</dbReference>
<proteinExistence type="predicted"/>
<protein>
    <submittedName>
        <fullName evidence="2">Uncharacterized protein</fullName>
    </submittedName>
</protein>
<accession>A0A171DNY2</accession>
<evidence type="ECO:0000313" key="2">
    <source>
        <dbReference type="EMBL" id="GAT70766.1"/>
    </source>
</evidence>
<feature type="compositionally biased region" description="Basic and acidic residues" evidence="1">
    <location>
        <begin position="7"/>
        <end position="16"/>
    </location>
</feature>